<dbReference type="PROSITE" id="PS51273">
    <property type="entry name" value="GATASE_TYPE_1"/>
    <property type="match status" value="1"/>
</dbReference>
<dbReference type="Pfam" id="PF07722">
    <property type="entry name" value="Peptidase_C26"/>
    <property type="match status" value="1"/>
</dbReference>
<name>A0A9D7XKA0_9BACT</name>
<dbReference type="PANTHER" id="PTHR43235:SF1">
    <property type="entry name" value="GLUTAMINE AMIDOTRANSFERASE PB2B2.05-RELATED"/>
    <property type="match status" value="1"/>
</dbReference>
<dbReference type="EMBL" id="JADKIO010000005">
    <property type="protein sequence ID" value="MBK9795365.1"/>
    <property type="molecule type" value="Genomic_DNA"/>
</dbReference>
<organism evidence="1 2">
    <name type="scientific">Candidatus Geothrix skivensis</name>
    <dbReference type="NCBI Taxonomy" id="2954439"/>
    <lineage>
        <taxon>Bacteria</taxon>
        <taxon>Pseudomonadati</taxon>
        <taxon>Acidobacteriota</taxon>
        <taxon>Holophagae</taxon>
        <taxon>Holophagales</taxon>
        <taxon>Holophagaceae</taxon>
        <taxon>Geothrix</taxon>
    </lineage>
</organism>
<keyword evidence="1" id="KW-0378">Hydrolase</keyword>
<reference evidence="1" key="1">
    <citation type="submission" date="2020-10" db="EMBL/GenBank/DDBJ databases">
        <title>Connecting structure to function with the recovery of over 1000 high-quality activated sludge metagenome-assembled genomes encoding full-length rRNA genes using long-read sequencing.</title>
        <authorList>
            <person name="Singleton C.M."/>
            <person name="Petriglieri F."/>
            <person name="Kristensen J.M."/>
            <person name="Kirkegaard R.H."/>
            <person name="Michaelsen T.Y."/>
            <person name="Andersen M.H."/>
            <person name="Karst S.M."/>
            <person name="Dueholm M.S."/>
            <person name="Nielsen P.H."/>
            <person name="Albertsen M."/>
        </authorList>
    </citation>
    <scope>NUCLEOTIDE SEQUENCE</scope>
    <source>
        <strain evidence="1">Skiv_18-Q3-R9-52_MAXAC.067</strain>
    </source>
</reference>
<evidence type="ECO:0000313" key="2">
    <source>
        <dbReference type="Proteomes" id="UP000886657"/>
    </source>
</evidence>
<accession>A0A9D7XKA0</accession>
<protein>
    <submittedName>
        <fullName evidence="1">Gamma-glutamyl-gamma-aminobutyrate hydrolase family protein</fullName>
    </submittedName>
</protein>
<dbReference type="CDD" id="cd01745">
    <property type="entry name" value="GATase1_2"/>
    <property type="match status" value="1"/>
</dbReference>
<dbReference type="Gene3D" id="3.40.50.880">
    <property type="match status" value="1"/>
</dbReference>
<proteinExistence type="predicted"/>
<dbReference type="Proteomes" id="UP000886657">
    <property type="component" value="Unassembled WGS sequence"/>
</dbReference>
<sequence length="248" mass="26741">MSSGNSKLLVSCKSKSGAEKHYLPALRAAGWTGPILLVAPGDPLPELSSAAGLLLTGGYDIHPRHWDPAEPVHPKAEVDAERDDYELPLIHGAWAQNLPILGVCRGEQVLNVALGGSLIQDVPEHFGCAPELHQHGTPEFPDMHHRVQLAPGSRLRALLGEDVFLVNSRHHQSVKRLAPPLVAVGWHLDTSHAETGPIIEAVEAADPTRWVFGVQWHPENLVNLKGPAGDAARDLFAAFVRAAKQGQD</sequence>
<comment type="caution">
    <text evidence="1">The sequence shown here is derived from an EMBL/GenBank/DDBJ whole genome shotgun (WGS) entry which is preliminary data.</text>
</comment>
<dbReference type="InterPro" id="IPR044668">
    <property type="entry name" value="PuuD-like"/>
</dbReference>
<dbReference type="GO" id="GO:0033969">
    <property type="term" value="F:gamma-glutamyl-gamma-aminobutyrate hydrolase activity"/>
    <property type="evidence" value="ECO:0007669"/>
    <property type="project" value="TreeGrafter"/>
</dbReference>
<dbReference type="PANTHER" id="PTHR43235">
    <property type="entry name" value="GLUTAMINE AMIDOTRANSFERASE PB2B2.05-RELATED"/>
    <property type="match status" value="1"/>
</dbReference>
<evidence type="ECO:0000313" key="1">
    <source>
        <dbReference type="EMBL" id="MBK9795365.1"/>
    </source>
</evidence>
<dbReference type="SUPFAM" id="SSF52317">
    <property type="entry name" value="Class I glutamine amidotransferase-like"/>
    <property type="match status" value="1"/>
</dbReference>
<dbReference type="InterPro" id="IPR029062">
    <property type="entry name" value="Class_I_gatase-like"/>
</dbReference>
<dbReference type="GO" id="GO:0006598">
    <property type="term" value="P:polyamine catabolic process"/>
    <property type="evidence" value="ECO:0007669"/>
    <property type="project" value="TreeGrafter"/>
</dbReference>
<gene>
    <name evidence="1" type="ORF">IPP58_02500</name>
</gene>
<dbReference type="InterPro" id="IPR011697">
    <property type="entry name" value="Peptidase_C26"/>
</dbReference>
<dbReference type="AlphaFoldDB" id="A0A9D7XKA0"/>
<dbReference type="GO" id="GO:0005829">
    <property type="term" value="C:cytosol"/>
    <property type="evidence" value="ECO:0007669"/>
    <property type="project" value="TreeGrafter"/>
</dbReference>